<evidence type="ECO:0000256" key="4">
    <source>
        <dbReference type="PROSITE-ProRule" id="PRU00175"/>
    </source>
</evidence>
<keyword evidence="1" id="KW-0479">Metal-binding</keyword>
<evidence type="ECO:0000256" key="3">
    <source>
        <dbReference type="ARBA" id="ARBA00022833"/>
    </source>
</evidence>
<comment type="caution">
    <text evidence="7">The sequence shown here is derived from an EMBL/GenBank/DDBJ whole genome shotgun (WGS) entry which is preliminary data.</text>
</comment>
<protein>
    <recommendedName>
        <fullName evidence="6">RING-type domain-containing protein</fullName>
    </recommendedName>
</protein>
<dbReference type="SUPFAM" id="SSF57850">
    <property type="entry name" value="RING/U-box"/>
    <property type="match status" value="1"/>
</dbReference>
<evidence type="ECO:0000259" key="6">
    <source>
        <dbReference type="PROSITE" id="PS50089"/>
    </source>
</evidence>
<dbReference type="Gene3D" id="3.30.40.10">
    <property type="entry name" value="Zinc/RING finger domain, C3HC4 (zinc finger)"/>
    <property type="match status" value="1"/>
</dbReference>
<gene>
    <name evidence="7" type="ORF">EVOR1521_LOCUS2623</name>
</gene>
<sequence length="381" mass="42825">MAECPICLGNVEDACVAPCNHSFCRQCIVQVLVRHPPEWAGSCPLCRTHISVYNLRSGGEVLVQPEVLSLWGTVFVQHCKLGLASYHFESPEECYISYAAAPPSWRLDDGSPPPERKPWKEVSYDEETRIFRGVIEWDPAFFQDVRWVYRLEFAEDFAGIVGGEIVSSSIDGQSQTQPYLAPWVFDWERHLSYLRYTPPPETIFGSVYVQGRLYAPMLEGVASYHFEGPENCYISYSNAPEEWRLDTGAAPPARKLFEKTCYDAPTRTFRGSVSWPEGFDGAVRWEYTMTFAEDLSSICGGKVQPYGPLGFPRPPHRFGDPAGPDVGVLYYTRRPPVLDAGERLRAMFLAEAVRSEDSDANTAPAEREPEPARSHAACNTQ</sequence>
<proteinExistence type="predicted"/>
<evidence type="ECO:0000256" key="1">
    <source>
        <dbReference type="ARBA" id="ARBA00022723"/>
    </source>
</evidence>
<dbReference type="PROSITE" id="PS00518">
    <property type="entry name" value="ZF_RING_1"/>
    <property type="match status" value="1"/>
</dbReference>
<reference evidence="7" key="1">
    <citation type="submission" date="2023-08" db="EMBL/GenBank/DDBJ databases">
        <authorList>
            <person name="Chen Y."/>
            <person name="Shah S."/>
            <person name="Dougan E. K."/>
            <person name="Thang M."/>
            <person name="Chan C."/>
        </authorList>
    </citation>
    <scope>NUCLEOTIDE SEQUENCE</scope>
</reference>
<dbReference type="InterPro" id="IPR018957">
    <property type="entry name" value="Znf_C3HC4_RING-type"/>
</dbReference>
<keyword evidence="3" id="KW-0862">Zinc</keyword>
<dbReference type="EMBL" id="CAUJNA010000142">
    <property type="protein sequence ID" value="CAJ1372581.1"/>
    <property type="molecule type" value="Genomic_DNA"/>
</dbReference>
<dbReference type="Proteomes" id="UP001178507">
    <property type="component" value="Unassembled WGS sequence"/>
</dbReference>
<dbReference type="PROSITE" id="PS50089">
    <property type="entry name" value="ZF_RING_2"/>
    <property type="match status" value="1"/>
</dbReference>
<dbReference type="Pfam" id="PF00097">
    <property type="entry name" value="zf-C3HC4"/>
    <property type="match status" value="1"/>
</dbReference>
<evidence type="ECO:0000256" key="2">
    <source>
        <dbReference type="ARBA" id="ARBA00022771"/>
    </source>
</evidence>
<dbReference type="InterPro" id="IPR017907">
    <property type="entry name" value="Znf_RING_CS"/>
</dbReference>
<dbReference type="AlphaFoldDB" id="A0AA36HNT9"/>
<keyword evidence="8" id="KW-1185">Reference proteome</keyword>
<evidence type="ECO:0000313" key="7">
    <source>
        <dbReference type="EMBL" id="CAJ1372581.1"/>
    </source>
</evidence>
<dbReference type="SMART" id="SM00184">
    <property type="entry name" value="RING"/>
    <property type="match status" value="1"/>
</dbReference>
<keyword evidence="2 4" id="KW-0863">Zinc-finger</keyword>
<accession>A0AA36HNT9</accession>
<evidence type="ECO:0000256" key="5">
    <source>
        <dbReference type="SAM" id="MobiDB-lite"/>
    </source>
</evidence>
<name>A0AA36HNT9_9DINO</name>
<organism evidence="7 8">
    <name type="scientific">Effrenium voratum</name>
    <dbReference type="NCBI Taxonomy" id="2562239"/>
    <lineage>
        <taxon>Eukaryota</taxon>
        <taxon>Sar</taxon>
        <taxon>Alveolata</taxon>
        <taxon>Dinophyceae</taxon>
        <taxon>Suessiales</taxon>
        <taxon>Symbiodiniaceae</taxon>
        <taxon>Effrenium</taxon>
    </lineage>
</organism>
<dbReference type="InterPro" id="IPR013083">
    <property type="entry name" value="Znf_RING/FYVE/PHD"/>
</dbReference>
<dbReference type="GO" id="GO:0008270">
    <property type="term" value="F:zinc ion binding"/>
    <property type="evidence" value="ECO:0007669"/>
    <property type="project" value="UniProtKB-KW"/>
</dbReference>
<dbReference type="InterPro" id="IPR047126">
    <property type="entry name" value="RNF141-like"/>
</dbReference>
<evidence type="ECO:0000313" key="8">
    <source>
        <dbReference type="Proteomes" id="UP001178507"/>
    </source>
</evidence>
<dbReference type="PANTHER" id="PTHR12109">
    <property type="entry name" value="RING FINGER PROTEIN 141-RELATED"/>
    <property type="match status" value="1"/>
</dbReference>
<feature type="domain" description="RING-type" evidence="6">
    <location>
        <begin position="4"/>
        <end position="47"/>
    </location>
</feature>
<feature type="region of interest" description="Disordered" evidence="5">
    <location>
        <begin position="354"/>
        <end position="381"/>
    </location>
</feature>
<dbReference type="InterPro" id="IPR001841">
    <property type="entry name" value="Znf_RING"/>
</dbReference>